<keyword evidence="2" id="KW-0560">Oxidoreductase</keyword>
<protein>
    <submittedName>
        <fullName evidence="4">Nitroreductase</fullName>
    </submittedName>
</protein>
<evidence type="ECO:0000256" key="1">
    <source>
        <dbReference type="ARBA" id="ARBA00007118"/>
    </source>
</evidence>
<sequence>MSANPRVADYPIDPQFLERWSPRAFSGESISEETLLGFLEAARWAPSSFNSQPWRFLYARRDTPNWQRYLNLLGEFNRGWAQNAAALVVVLSKTTFAPPGSSEEKPALWHTFDTGAAWGFLALQTHLAGWHSHGMAGFDREATRVELKVPDEYEIHAVVAIGKQGDKAQLSESLQAREVPNARRPLQELVAEGDFSL</sequence>
<dbReference type="SUPFAM" id="SSF55469">
    <property type="entry name" value="FMN-dependent nitroreductase-like"/>
    <property type="match status" value="1"/>
</dbReference>
<evidence type="ECO:0000313" key="5">
    <source>
        <dbReference type="Proteomes" id="UP000025241"/>
    </source>
</evidence>
<dbReference type="PATRIC" id="fig|1301098.3.peg.4054"/>
<keyword evidence="5" id="KW-1185">Reference proteome</keyword>
<dbReference type="Proteomes" id="UP000025241">
    <property type="component" value="Chromosome I"/>
</dbReference>
<dbReference type="OrthoDB" id="9802510at2"/>
<organism evidence="4 5">
    <name type="scientific">Pseudomonas knackmussii (strain DSM 6978 / CCUG 54928 / LMG 23759 / B13)</name>
    <dbReference type="NCBI Taxonomy" id="1301098"/>
    <lineage>
        <taxon>Bacteria</taxon>
        <taxon>Pseudomonadati</taxon>
        <taxon>Pseudomonadota</taxon>
        <taxon>Gammaproteobacteria</taxon>
        <taxon>Pseudomonadales</taxon>
        <taxon>Pseudomonadaceae</taxon>
        <taxon>Pseudomonas</taxon>
    </lineage>
</organism>
<dbReference type="Pfam" id="PF00881">
    <property type="entry name" value="Nitroreductase"/>
    <property type="match status" value="1"/>
</dbReference>
<dbReference type="EMBL" id="HG322950">
    <property type="protein sequence ID" value="CDF85376.1"/>
    <property type="molecule type" value="Genomic_DNA"/>
</dbReference>
<dbReference type="KEGG" id="pkc:PKB_4047"/>
<dbReference type="PANTHER" id="PTHR43673:SF10">
    <property type="entry name" value="NADH DEHYDROGENASE_NAD(P)H NITROREDUCTASE XCC3605-RELATED"/>
    <property type="match status" value="1"/>
</dbReference>
<proteinExistence type="inferred from homology"/>
<dbReference type="InterPro" id="IPR029479">
    <property type="entry name" value="Nitroreductase"/>
</dbReference>
<dbReference type="InterPro" id="IPR000415">
    <property type="entry name" value="Nitroreductase-like"/>
</dbReference>
<dbReference type="CDD" id="cd02138">
    <property type="entry name" value="TdsD-like"/>
    <property type="match status" value="1"/>
</dbReference>
<dbReference type="STRING" id="1301098.PKB_4047"/>
<dbReference type="GO" id="GO:0016491">
    <property type="term" value="F:oxidoreductase activity"/>
    <property type="evidence" value="ECO:0007669"/>
    <property type="project" value="UniProtKB-KW"/>
</dbReference>
<feature type="domain" description="Nitroreductase" evidence="3">
    <location>
        <begin position="18"/>
        <end position="59"/>
    </location>
</feature>
<evidence type="ECO:0000256" key="2">
    <source>
        <dbReference type="ARBA" id="ARBA00023002"/>
    </source>
</evidence>
<reference evidence="4 5" key="1">
    <citation type="submission" date="2013-03" db="EMBL/GenBank/DDBJ databases">
        <authorList>
            <person name="Linke B."/>
        </authorList>
    </citation>
    <scope>NUCLEOTIDE SEQUENCE [LARGE SCALE GENOMIC DNA]</scope>
    <source>
        <strain evidence="4 5">B13</strain>
    </source>
</reference>
<dbReference type="Gene3D" id="3.40.109.10">
    <property type="entry name" value="NADH Oxidase"/>
    <property type="match status" value="1"/>
</dbReference>
<dbReference type="AlphaFoldDB" id="A0A024HKG5"/>
<reference evidence="4 5" key="2">
    <citation type="submission" date="2014-05" db="EMBL/GenBank/DDBJ databases">
        <title>Genome sequence of the 3-chlorobenzoate degrading bacterium Pseudomonas knackmussii B13 shows multiple evidence for horizontal gene transfer.</title>
        <authorList>
            <person name="Miyazaki R."/>
            <person name="Bertelli C."/>
            <person name="Falquet L."/>
            <person name="Robinson-Rechavi M."/>
            <person name="Gharib W."/>
            <person name="Roy S."/>
            <person name="Van der Meer J.R."/>
        </authorList>
    </citation>
    <scope>NUCLEOTIDE SEQUENCE [LARGE SCALE GENOMIC DNA]</scope>
    <source>
        <strain evidence="4 5">B13</strain>
    </source>
</reference>
<gene>
    <name evidence="4" type="ORF">PKB_4047</name>
</gene>
<dbReference type="HOGENOM" id="CLU_070764_6_0_6"/>
<evidence type="ECO:0000259" key="3">
    <source>
        <dbReference type="Pfam" id="PF00881"/>
    </source>
</evidence>
<dbReference type="RefSeq" id="WP_043253818.1">
    <property type="nucleotide sequence ID" value="NZ_HG322950.1"/>
</dbReference>
<accession>A0A024HKG5</accession>
<evidence type="ECO:0000313" key="4">
    <source>
        <dbReference type="EMBL" id="CDF85376.1"/>
    </source>
</evidence>
<dbReference type="eggNOG" id="COG0778">
    <property type="taxonomic scope" value="Bacteria"/>
</dbReference>
<name>A0A024HKG5_PSEKB</name>
<dbReference type="PANTHER" id="PTHR43673">
    <property type="entry name" value="NAD(P)H NITROREDUCTASE YDGI-RELATED"/>
    <property type="match status" value="1"/>
</dbReference>
<comment type="similarity">
    <text evidence="1">Belongs to the nitroreductase family.</text>
</comment>